<evidence type="ECO:0000259" key="1">
    <source>
        <dbReference type="Pfam" id="PF04230"/>
    </source>
</evidence>
<dbReference type="RefSeq" id="WP_099645353.1">
    <property type="nucleotide sequence ID" value="NZ_KZ319288.1"/>
</dbReference>
<sequence length="299" mass="34231">MFEKIKKSWHRKTTRAKAKRVLSNQPIHNEGVVNLHCLDTDNVGDLFCAPHNYFDKLNNTGVDLRDYYVTHDNRNEHYLNDLLQKQLIVGGGGLLNRNAFQFAIDLFEHLADRGKKTVLWGLGHNSKNTFEFGKITAYSTDVSKFGLVGTRDYSMPGEYVPCVSCMHELFDKSYEVTDEIGIIFHRDTIQKNDLVNKFADYPCTSNTTNLEELLNFIGSKESLITDSYHAMYWSMLLGKKVAVVPNSSKFYDFKYKPVFTNFESALSDLKNAEAYSGILEECRTLNTGFYEKVGNYLNL</sequence>
<proteinExistence type="predicted"/>
<dbReference type="Pfam" id="PF04230">
    <property type="entry name" value="PS_pyruv_trans"/>
    <property type="match status" value="1"/>
</dbReference>
<dbReference type="Proteomes" id="UP000229433">
    <property type="component" value="Unassembled WGS sequence"/>
</dbReference>
<keyword evidence="3" id="KW-1185">Reference proteome</keyword>
<comment type="caution">
    <text evidence="2">The sequence shown here is derived from an EMBL/GenBank/DDBJ whole genome shotgun (WGS) entry which is preliminary data.</text>
</comment>
<organism evidence="2 3">
    <name type="scientific">Leeuwenhoekiella nanhaiensis</name>
    <dbReference type="NCBI Taxonomy" id="1655491"/>
    <lineage>
        <taxon>Bacteria</taxon>
        <taxon>Pseudomonadati</taxon>
        <taxon>Bacteroidota</taxon>
        <taxon>Flavobacteriia</taxon>
        <taxon>Flavobacteriales</taxon>
        <taxon>Flavobacteriaceae</taxon>
        <taxon>Leeuwenhoekiella</taxon>
    </lineage>
</organism>
<protein>
    <recommendedName>
        <fullName evidence="1">Polysaccharide pyruvyl transferase domain-containing protein</fullName>
    </recommendedName>
</protein>
<dbReference type="AlphaFoldDB" id="A0A2G1VV74"/>
<evidence type="ECO:0000313" key="2">
    <source>
        <dbReference type="EMBL" id="PHQ30520.1"/>
    </source>
</evidence>
<dbReference type="EMBL" id="NQXA01000002">
    <property type="protein sequence ID" value="PHQ30520.1"/>
    <property type="molecule type" value="Genomic_DNA"/>
</dbReference>
<name>A0A2G1VV74_9FLAO</name>
<gene>
    <name evidence="2" type="ORF">CJ305_06075</name>
</gene>
<feature type="domain" description="Polysaccharide pyruvyl transferase" evidence="1">
    <location>
        <begin position="56"/>
        <end position="248"/>
    </location>
</feature>
<accession>A0A2G1VV74</accession>
<dbReference type="OrthoDB" id="7835085at2"/>
<reference evidence="2 3" key="1">
    <citation type="submission" date="2017-08" db="EMBL/GenBank/DDBJ databases">
        <title>The whole genome shortgun sequences of strain Leeuwenhoekiella nanhaiensis G18 from the South China Sea.</title>
        <authorList>
            <person name="Liu Q."/>
        </authorList>
    </citation>
    <scope>NUCLEOTIDE SEQUENCE [LARGE SCALE GENOMIC DNA]</scope>
    <source>
        <strain evidence="2 3">G18</strain>
    </source>
</reference>
<evidence type="ECO:0000313" key="3">
    <source>
        <dbReference type="Proteomes" id="UP000229433"/>
    </source>
</evidence>
<dbReference type="InterPro" id="IPR007345">
    <property type="entry name" value="Polysacch_pyruvyl_Trfase"/>
</dbReference>